<dbReference type="EMBL" id="BIFT01000002">
    <property type="protein sequence ID" value="GCE30149.1"/>
    <property type="molecule type" value="Genomic_DNA"/>
</dbReference>
<feature type="domain" description="UspA" evidence="4">
    <location>
        <begin position="1"/>
        <end position="140"/>
    </location>
</feature>
<accession>A0A402BFQ1</accession>
<evidence type="ECO:0000256" key="2">
    <source>
        <dbReference type="ARBA" id="ARBA00022741"/>
    </source>
</evidence>
<dbReference type="SUPFAM" id="SSF52402">
    <property type="entry name" value="Adenine nucleotide alpha hydrolases-like"/>
    <property type="match status" value="2"/>
</dbReference>
<dbReference type="GO" id="GO:0005524">
    <property type="term" value="F:ATP binding"/>
    <property type="evidence" value="ECO:0007669"/>
    <property type="project" value="UniProtKB-KW"/>
</dbReference>
<dbReference type="CDD" id="cd00293">
    <property type="entry name" value="USP-like"/>
    <property type="match status" value="2"/>
</dbReference>
<evidence type="ECO:0000256" key="3">
    <source>
        <dbReference type="ARBA" id="ARBA00022840"/>
    </source>
</evidence>
<comment type="caution">
    <text evidence="5">The sequence shown here is derived from an EMBL/GenBank/DDBJ whole genome shotgun (WGS) entry which is preliminary data.</text>
</comment>
<dbReference type="InterPro" id="IPR006016">
    <property type="entry name" value="UspA"/>
</dbReference>
<dbReference type="Pfam" id="PF00582">
    <property type="entry name" value="Usp"/>
    <property type="match status" value="2"/>
</dbReference>
<dbReference type="InterPro" id="IPR014729">
    <property type="entry name" value="Rossmann-like_a/b/a_fold"/>
</dbReference>
<dbReference type="InterPro" id="IPR006015">
    <property type="entry name" value="Universal_stress_UspA"/>
</dbReference>
<protein>
    <submittedName>
        <fullName evidence="5">Universal stress protein UspA</fullName>
    </submittedName>
</protein>
<dbReference type="PRINTS" id="PR01438">
    <property type="entry name" value="UNVRSLSTRESS"/>
</dbReference>
<dbReference type="Proteomes" id="UP000287171">
    <property type="component" value="Unassembled WGS sequence"/>
</dbReference>
<dbReference type="Gene3D" id="3.40.50.620">
    <property type="entry name" value="HUPs"/>
    <property type="match status" value="2"/>
</dbReference>
<keyword evidence="3" id="KW-0067">ATP-binding</keyword>
<dbReference type="OrthoDB" id="9808582at2"/>
<dbReference type="PANTHER" id="PTHR46268">
    <property type="entry name" value="STRESS RESPONSE PROTEIN NHAX"/>
    <property type="match status" value="1"/>
</dbReference>
<keyword evidence="6" id="KW-1185">Reference proteome</keyword>
<keyword evidence="2" id="KW-0547">Nucleotide-binding</keyword>
<name>A0A402BFQ1_9CHLR</name>
<evidence type="ECO:0000259" key="4">
    <source>
        <dbReference type="Pfam" id="PF00582"/>
    </source>
</evidence>
<dbReference type="RefSeq" id="WP_126630304.1">
    <property type="nucleotide sequence ID" value="NZ_BIFT01000002.1"/>
</dbReference>
<evidence type="ECO:0000313" key="6">
    <source>
        <dbReference type="Proteomes" id="UP000287171"/>
    </source>
</evidence>
<dbReference type="PANTHER" id="PTHR46268:SF27">
    <property type="entry name" value="UNIVERSAL STRESS PROTEIN RV2623"/>
    <property type="match status" value="1"/>
</dbReference>
<reference evidence="6" key="1">
    <citation type="submission" date="2018-12" db="EMBL/GenBank/DDBJ databases">
        <title>Tengunoibacter tsumagoiensis gen. nov., sp. nov., Dictyobacter kobayashii sp. nov., D. alpinus sp. nov., and D. joshuensis sp. nov. and description of Dictyobacteraceae fam. nov. within the order Ktedonobacterales isolated from Tengu-no-mugimeshi.</title>
        <authorList>
            <person name="Wang C.M."/>
            <person name="Zheng Y."/>
            <person name="Sakai Y."/>
            <person name="Toyoda A."/>
            <person name="Minakuchi Y."/>
            <person name="Abe K."/>
            <person name="Yokota A."/>
            <person name="Yabe S."/>
        </authorList>
    </citation>
    <scope>NUCLEOTIDE SEQUENCE [LARGE SCALE GENOMIC DNA]</scope>
    <source>
        <strain evidence="6">Uno16</strain>
    </source>
</reference>
<comment type="similarity">
    <text evidence="1">Belongs to the universal stress protein A family.</text>
</comment>
<evidence type="ECO:0000256" key="1">
    <source>
        <dbReference type="ARBA" id="ARBA00008791"/>
    </source>
</evidence>
<evidence type="ECO:0000313" key="5">
    <source>
        <dbReference type="EMBL" id="GCE30149.1"/>
    </source>
</evidence>
<dbReference type="AlphaFoldDB" id="A0A402BFQ1"/>
<organism evidence="5 6">
    <name type="scientific">Dictyobacter alpinus</name>
    <dbReference type="NCBI Taxonomy" id="2014873"/>
    <lineage>
        <taxon>Bacteria</taxon>
        <taxon>Bacillati</taxon>
        <taxon>Chloroflexota</taxon>
        <taxon>Ktedonobacteria</taxon>
        <taxon>Ktedonobacterales</taxon>
        <taxon>Dictyobacteraceae</taxon>
        <taxon>Dictyobacter</taxon>
    </lineage>
</organism>
<feature type="domain" description="UspA" evidence="4">
    <location>
        <begin position="179"/>
        <end position="316"/>
    </location>
</feature>
<sequence length="322" mass="35534">MFKHILVPLDGSPRAEQALPFAAQLARVYRSTIVLARIVDIFETIGASSIQAAALTNEIREIQEKDAQEYLQRICSSGPLEKLETSMEIHSGDVATTLLDIINKQSIDLVLLTSHGHTGQKHWTLGSVAQKMVHHCPVPVFNQRENYLFPPAAPTQDLTFCIALDGSLLAEASIPPTLYLAAAFAEPQHREIHLLRVVKTLDIDRVEAFLKIHKLNIQKFLYDEARNYLKELSESLNKDTAAQLGVQVTWSVSMGRDIAQTIIREVEGETSLQSSPIAYSLLALATHGRSAIARWAAGSVAERIFHTTGLPLLVIHPPAQNS</sequence>
<proteinExistence type="inferred from homology"/>
<gene>
    <name evidence="5" type="ORF">KDA_56330</name>
</gene>